<feature type="signal peptide" evidence="2">
    <location>
        <begin position="1"/>
        <end position="20"/>
    </location>
</feature>
<evidence type="ECO:0000256" key="1">
    <source>
        <dbReference type="SAM" id="MobiDB-lite"/>
    </source>
</evidence>
<dbReference type="Pfam" id="PF07635">
    <property type="entry name" value="PSCyt1"/>
    <property type="match status" value="1"/>
</dbReference>
<feature type="domain" description="PA14" evidence="3">
    <location>
        <begin position="449"/>
        <end position="588"/>
    </location>
</feature>
<name>A0AAU7CHH4_9BACT</name>
<dbReference type="PANTHER" id="PTHR35889">
    <property type="entry name" value="CYCLOINULO-OLIGOSACCHARIDE FRUCTANOTRANSFERASE-RELATED"/>
    <property type="match status" value="1"/>
</dbReference>
<evidence type="ECO:0000313" key="4">
    <source>
        <dbReference type="EMBL" id="XBH04587.1"/>
    </source>
</evidence>
<dbReference type="AlphaFoldDB" id="A0AAU7CHH4"/>
<evidence type="ECO:0000259" key="3">
    <source>
        <dbReference type="PROSITE" id="PS51820"/>
    </source>
</evidence>
<dbReference type="SMART" id="SM00758">
    <property type="entry name" value="PA14"/>
    <property type="match status" value="1"/>
</dbReference>
<dbReference type="EMBL" id="CP155447">
    <property type="protein sequence ID" value="XBH04587.1"/>
    <property type="molecule type" value="Genomic_DNA"/>
</dbReference>
<evidence type="ECO:0000256" key="2">
    <source>
        <dbReference type="SAM" id="SignalP"/>
    </source>
</evidence>
<feature type="chain" id="PRO_5044008780" evidence="2">
    <location>
        <begin position="21"/>
        <end position="981"/>
    </location>
</feature>
<dbReference type="Gene3D" id="3.90.182.10">
    <property type="entry name" value="Toxin - Anthrax Protective Antigen,domain 1"/>
    <property type="match status" value="1"/>
</dbReference>
<dbReference type="Pfam" id="PF07587">
    <property type="entry name" value="PSD1"/>
    <property type="match status" value="1"/>
</dbReference>
<dbReference type="Pfam" id="PF07691">
    <property type="entry name" value="PA14"/>
    <property type="match status" value="1"/>
</dbReference>
<accession>A0AAU7CHH4</accession>
<protein>
    <submittedName>
        <fullName evidence="4">DUF1553 domain-containing protein</fullName>
    </submittedName>
</protein>
<dbReference type="InterPro" id="IPR011444">
    <property type="entry name" value="DUF1549"/>
</dbReference>
<dbReference type="InterPro" id="IPR022655">
    <property type="entry name" value="DUF1553"/>
</dbReference>
<dbReference type="RefSeq" id="WP_406697375.1">
    <property type="nucleotide sequence ID" value="NZ_CP155447.1"/>
</dbReference>
<dbReference type="SUPFAM" id="SSF56988">
    <property type="entry name" value="Anthrax protective antigen"/>
    <property type="match status" value="1"/>
</dbReference>
<feature type="region of interest" description="Disordered" evidence="1">
    <location>
        <begin position="126"/>
        <end position="148"/>
    </location>
</feature>
<dbReference type="InterPro" id="IPR011429">
    <property type="entry name" value="Cyt_c_Planctomycete-type"/>
</dbReference>
<gene>
    <name evidence="4" type="ORF">V5E97_00835</name>
</gene>
<dbReference type="InterPro" id="IPR037524">
    <property type="entry name" value="PA14/GLEYA"/>
</dbReference>
<dbReference type="PROSITE" id="PS51820">
    <property type="entry name" value="PA14"/>
    <property type="match status" value="1"/>
</dbReference>
<dbReference type="InterPro" id="IPR011658">
    <property type="entry name" value="PA14_dom"/>
</dbReference>
<proteinExistence type="predicted"/>
<sequence length="981" mass="109453">MPRLPLRTMLLVAWLTGASAMPGLSAESPPTPEQARFFETRVRPALVEHCTKCHGETKQKAGLRLDNRAAVLAGGDSGPAVVPGNLEESLLLTAISHDDADLKMPPSKKLDARLIADLSQWVKMGAPWPGSEESNAAGPAPRKGGFTISDQDRAHWAFQPIRRPEAPKVKNGDWMTNPIDGFILAGLEAKGLAPNPAASKEELIRRVFYDLTGLPPTPKEVETFLADPSPTAYEDLIDRLLDSPRYGEKWSRHWLDLVRFAETNSYERDNPKPNAWRYRDYVVRALNRDLPYNRFVREQLAGDELPDADSDALIATGFYRLGIWDDEPTDREAAFYDGLDDLVATTSQVFLGLTVDCARCHDHKLDPIPQKDYYRLLSFFRNINHFRNGGPTDERPIFADDEARNSYARLLKERKQQANAIQDEISGLETEVRTRLEQEQGGGASFQQADMDELHYRFYRDTWDLLPDFNLLKPEAKGTLRRPFFDLTPRTRNEAFGFVFEGVLIVPEDGLYTFHLDSDDGSRLTVAGKLVVEYDGIHGIGKERTASVALAKGRVPIRLDYFQKTQGHGLSVAWSGPNFGRRLLSIASGTKQAPDFVQLMKREAKRILGPERAKRYQEAKLALKELEKPVNPDSMALCVTEAGTEAPETFVLLRGNAHVKGDKVEPAFLEVLGGLKPAVSTPPPGANTSGRRLALADWIAAADNPLSPRVMANRIWQHHFGRGIVRSSNNFGLQGDKPTHPELLDWLAAEFIAQGWRLKPLHRAIMTSSAYRMSSKSNAEALAKDPINDAFWRFEMRRLSAEEIRDSILAVTGALNLKMYGPGVYPEIPPEVMAGQSQPGKGWGLSTPEEQARRSIYVHVKRSLLTPILESFDVPETDRPSPVRFSTTQPTQALAMLNSSFLNQQAGVLAARLRREAGDDPTKQTELALSLIAGRRPTKADVKRGVELIETLRSRYNADADEALRSFCLVVLNLNEFIYLD</sequence>
<dbReference type="PANTHER" id="PTHR35889:SF3">
    <property type="entry name" value="F-BOX DOMAIN-CONTAINING PROTEIN"/>
    <property type="match status" value="1"/>
</dbReference>
<keyword evidence="2" id="KW-0732">Signal</keyword>
<dbReference type="Pfam" id="PF07583">
    <property type="entry name" value="PSCyt2"/>
    <property type="match status" value="1"/>
</dbReference>
<reference evidence="4" key="1">
    <citation type="submission" date="2024-05" db="EMBL/GenBank/DDBJ databases">
        <title>Planctomycetes of the genus Singulisphaera possess chitinolytic capabilities.</title>
        <authorList>
            <person name="Ivanova A."/>
        </authorList>
    </citation>
    <scope>NUCLEOTIDE SEQUENCE</scope>
    <source>
        <strain evidence="4">Ch08T</strain>
    </source>
</reference>
<organism evidence="4">
    <name type="scientific">Singulisphaera sp. Ch08</name>
    <dbReference type="NCBI Taxonomy" id="3120278"/>
    <lineage>
        <taxon>Bacteria</taxon>
        <taxon>Pseudomonadati</taxon>
        <taxon>Planctomycetota</taxon>
        <taxon>Planctomycetia</taxon>
        <taxon>Isosphaerales</taxon>
        <taxon>Isosphaeraceae</taxon>
        <taxon>Singulisphaera</taxon>
    </lineage>
</organism>